<sequence length="404" mass="44304">MKTQCSFFKRGLLATVISAALLPAAQAATEWHDALSDSKASASFRLRYEGANQDNAVKDASALTLRTLLSFESGEYNGFSFKADLEDVTIVMGQGDYTVGPAGYNLGEYSVIADPETTELNQGYVQFKNDGLTVKAGRQIIALDGHRFVGHVGWRQDWQTYDAVSVNYKASDKLNAFYAYLNKRNRIFGEAADIDSKDHLLNVSYKDDFGKLTAYAYLLEVDNNTDNSLDTYGVSYSGAYKTDSVKWLYNAEFATQSSEAAATDYSATYAMLEAGAVVSGVTAKLGYELLGSDDGMYGFATPLATLHKFNGWSDQWLGTPAQGLQDVYVSAATKFAGGKWLFVYHDFSADEASSTVDDLGSEINIQYTTKIAEKFSFGAKYANYSAGDIKVDTDKLWVWIATKF</sequence>
<gene>
    <name evidence="3" type="ORF">C6Y40_22600</name>
</gene>
<dbReference type="EMBL" id="PVNP01000207">
    <property type="protein sequence ID" value="PRO71356.1"/>
    <property type="molecule type" value="Genomic_DNA"/>
</dbReference>
<keyword evidence="1" id="KW-0732">Signal</keyword>
<feature type="chain" id="PRO_5015523600" description="Alginate export domain-containing protein" evidence="1">
    <location>
        <begin position="28"/>
        <end position="404"/>
    </location>
</feature>
<reference evidence="4" key="1">
    <citation type="journal article" date="2020" name="Int. J. Syst. Evol. Microbiol.">
        <title>Alteromonas alba sp. nov., a marine bacterium isolated from the seawater of the West Pacific Ocean.</title>
        <authorList>
            <person name="Sun C."/>
            <person name="Wu Y.-H."/>
            <person name="Xamxidin M."/>
            <person name="Cheng H."/>
            <person name="Xu X.-W."/>
        </authorList>
    </citation>
    <scope>NUCLEOTIDE SEQUENCE [LARGE SCALE GENOMIC DNA]</scope>
    <source>
        <strain evidence="4">190</strain>
    </source>
</reference>
<keyword evidence="4" id="KW-1185">Reference proteome</keyword>
<organism evidence="3 4">
    <name type="scientific">Alteromonas alba</name>
    <dbReference type="NCBI Taxonomy" id="2079529"/>
    <lineage>
        <taxon>Bacteria</taxon>
        <taxon>Pseudomonadati</taxon>
        <taxon>Pseudomonadota</taxon>
        <taxon>Gammaproteobacteria</taxon>
        <taxon>Alteromonadales</taxon>
        <taxon>Alteromonadaceae</taxon>
        <taxon>Alteromonas/Salinimonas group</taxon>
        <taxon>Alteromonas</taxon>
    </lineage>
</organism>
<feature type="domain" description="Alginate export" evidence="2">
    <location>
        <begin position="113"/>
        <end position="289"/>
    </location>
</feature>
<proteinExistence type="predicted"/>
<evidence type="ECO:0000313" key="3">
    <source>
        <dbReference type="EMBL" id="PRO71356.1"/>
    </source>
</evidence>
<dbReference type="InterPro" id="IPR025388">
    <property type="entry name" value="Alginate_export_dom"/>
</dbReference>
<dbReference type="AlphaFoldDB" id="A0A2S9V4H0"/>
<dbReference type="OrthoDB" id="9767539at2"/>
<feature type="signal peptide" evidence="1">
    <location>
        <begin position="1"/>
        <end position="27"/>
    </location>
</feature>
<dbReference type="Proteomes" id="UP000238949">
    <property type="component" value="Unassembled WGS sequence"/>
</dbReference>
<comment type="caution">
    <text evidence="3">The sequence shown here is derived from an EMBL/GenBank/DDBJ whole genome shotgun (WGS) entry which is preliminary data.</text>
</comment>
<evidence type="ECO:0000259" key="2">
    <source>
        <dbReference type="Pfam" id="PF13372"/>
    </source>
</evidence>
<evidence type="ECO:0000256" key="1">
    <source>
        <dbReference type="SAM" id="SignalP"/>
    </source>
</evidence>
<name>A0A2S9V4H0_9ALTE</name>
<dbReference type="Pfam" id="PF13372">
    <property type="entry name" value="Alginate_exp"/>
    <property type="match status" value="1"/>
</dbReference>
<accession>A0A2S9V4H0</accession>
<dbReference type="RefSeq" id="WP_105936654.1">
    <property type="nucleotide sequence ID" value="NZ_PVNP01000207.1"/>
</dbReference>
<protein>
    <recommendedName>
        <fullName evidence="2">Alginate export domain-containing protein</fullName>
    </recommendedName>
</protein>
<evidence type="ECO:0000313" key="4">
    <source>
        <dbReference type="Proteomes" id="UP000238949"/>
    </source>
</evidence>